<accession>A0A9X2Q3P2</accession>
<dbReference type="EMBL" id="JANUAE010000009">
    <property type="protein sequence ID" value="MCS3710929.1"/>
    <property type="molecule type" value="Genomic_DNA"/>
</dbReference>
<evidence type="ECO:0000313" key="2">
    <source>
        <dbReference type="Proteomes" id="UP001155057"/>
    </source>
</evidence>
<dbReference type="Proteomes" id="UP001155057">
    <property type="component" value="Unassembled WGS sequence"/>
</dbReference>
<dbReference type="AlphaFoldDB" id="A0A9X2Q3P2"/>
<dbReference type="RefSeq" id="WP_259124215.1">
    <property type="nucleotide sequence ID" value="NZ_JANUAE010000009.1"/>
</dbReference>
<protein>
    <submittedName>
        <fullName evidence="1">Uncharacterized protein</fullName>
    </submittedName>
</protein>
<sequence>MPRFSPEVGAHLLKATRSQDLDAAFETVFSEYLSLKIDSLERSIKRKEEKWGMEFPTFKRRLAEDDLPGEADSYRVEQDFWEWEEAETLKAHYQEVQAEWT</sequence>
<reference evidence="1" key="1">
    <citation type="submission" date="2022-08" db="EMBL/GenBank/DDBJ databases">
        <title>Genomic Encyclopedia of Type Strains, Phase V (KMG-V): Genome sequencing to study the core and pangenomes of soil and plant-associated prokaryotes.</title>
        <authorList>
            <person name="Whitman W."/>
        </authorList>
    </citation>
    <scope>NUCLEOTIDE SEQUENCE</scope>
    <source>
        <strain evidence="1">SP3049</strain>
    </source>
</reference>
<proteinExistence type="predicted"/>
<name>A0A9X2Q3P2_9BACT</name>
<organism evidence="1 2">
    <name type="scientific">Salinibacter ruber</name>
    <dbReference type="NCBI Taxonomy" id="146919"/>
    <lineage>
        <taxon>Bacteria</taxon>
        <taxon>Pseudomonadati</taxon>
        <taxon>Rhodothermota</taxon>
        <taxon>Rhodothermia</taxon>
        <taxon>Rhodothermales</taxon>
        <taxon>Salinibacteraceae</taxon>
        <taxon>Salinibacter</taxon>
    </lineage>
</organism>
<comment type="caution">
    <text evidence="1">The sequence shown here is derived from an EMBL/GenBank/DDBJ whole genome shotgun (WGS) entry which is preliminary data.</text>
</comment>
<evidence type="ECO:0000313" key="1">
    <source>
        <dbReference type="EMBL" id="MCS3710929.1"/>
    </source>
</evidence>
<gene>
    <name evidence="1" type="ORF">GGP61_002555</name>
</gene>